<reference evidence="1 2" key="1">
    <citation type="journal article" date="2021" name="Comput. Struct. Biotechnol. J.">
        <title>De novo genome assembly of the potent medicinal plant Rehmannia glutinosa using nanopore technology.</title>
        <authorList>
            <person name="Ma L."/>
            <person name="Dong C."/>
            <person name="Song C."/>
            <person name="Wang X."/>
            <person name="Zheng X."/>
            <person name="Niu Y."/>
            <person name="Chen S."/>
            <person name="Feng W."/>
        </authorList>
    </citation>
    <scope>NUCLEOTIDE SEQUENCE [LARGE SCALE GENOMIC DNA]</scope>
    <source>
        <strain evidence="1">DH-2019</strain>
    </source>
</reference>
<dbReference type="PANTHER" id="PTHR31739">
    <property type="entry name" value="ENT-COPALYL DIPHOSPHATE SYNTHASE, CHLOROPLASTIC"/>
    <property type="match status" value="1"/>
</dbReference>
<keyword evidence="2" id="KW-1185">Reference proteome</keyword>
<evidence type="ECO:0000313" key="2">
    <source>
        <dbReference type="Proteomes" id="UP001318860"/>
    </source>
</evidence>
<dbReference type="EMBL" id="JABTTQ020000057">
    <property type="protein sequence ID" value="KAK6141822.1"/>
    <property type="molecule type" value="Genomic_DNA"/>
</dbReference>
<dbReference type="InterPro" id="IPR050148">
    <property type="entry name" value="Terpene_synthase-like"/>
</dbReference>
<proteinExistence type="predicted"/>
<accession>A0ABR0W6C4</accession>
<sequence>MAERPATSHPAHKTLKFFCHDMPAVLDKGKIDECIDYVKNLLGCMDDGRVSVSAYDTAWVALIRDLQGRNIPQFPTSLEWISNNQLSDGSWGEERFFLAYDRLLNTLACVVALTYWNVHVDKSEKGILFIKENISKLEDDNPEHTTCGFEVVFPALVQRAKELGIHGIPYDAPVIQQICALRDRRMER</sequence>
<dbReference type="PANTHER" id="PTHR31739:SF30">
    <property type="entry name" value="COPAL-8-OL DIPHOSPHATE HYDRATASE, CHLOROPLASTIC"/>
    <property type="match status" value="1"/>
</dbReference>
<dbReference type="InterPro" id="IPR008930">
    <property type="entry name" value="Terpenoid_cyclase/PrenylTrfase"/>
</dbReference>
<dbReference type="Gene3D" id="1.50.10.160">
    <property type="match status" value="1"/>
</dbReference>
<protein>
    <submittedName>
        <fullName evidence="1">Uncharacterized protein</fullName>
    </submittedName>
</protein>
<evidence type="ECO:0000313" key="1">
    <source>
        <dbReference type="EMBL" id="KAK6141822.1"/>
    </source>
</evidence>
<comment type="caution">
    <text evidence="1">The sequence shown here is derived from an EMBL/GenBank/DDBJ whole genome shotgun (WGS) entry which is preliminary data.</text>
</comment>
<dbReference type="SUPFAM" id="SSF48239">
    <property type="entry name" value="Terpenoid cyclases/Protein prenyltransferases"/>
    <property type="match status" value="1"/>
</dbReference>
<dbReference type="Proteomes" id="UP001318860">
    <property type="component" value="Unassembled WGS sequence"/>
</dbReference>
<name>A0ABR0W6C4_REHGL</name>
<gene>
    <name evidence="1" type="ORF">DH2020_024435</name>
</gene>
<organism evidence="1 2">
    <name type="scientific">Rehmannia glutinosa</name>
    <name type="common">Chinese foxglove</name>
    <dbReference type="NCBI Taxonomy" id="99300"/>
    <lineage>
        <taxon>Eukaryota</taxon>
        <taxon>Viridiplantae</taxon>
        <taxon>Streptophyta</taxon>
        <taxon>Embryophyta</taxon>
        <taxon>Tracheophyta</taxon>
        <taxon>Spermatophyta</taxon>
        <taxon>Magnoliopsida</taxon>
        <taxon>eudicotyledons</taxon>
        <taxon>Gunneridae</taxon>
        <taxon>Pentapetalae</taxon>
        <taxon>asterids</taxon>
        <taxon>lamiids</taxon>
        <taxon>Lamiales</taxon>
        <taxon>Orobanchaceae</taxon>
        <taxon>Rehmannieae</taxon>
        <taxon>Rehmannia</taxon>
    </lineage>
</organism>